<proteinExistence type="predicted"/>
<keyword evidence="4" id="KW-1185">Reference proteome</keyword>
<dbReference type="RefSeq" id="WP_046096808.1">
    <property type="nucleotide sequence ID" value="NZ_JZXN01000014.1"/>
</dbReference>
<dbReference type="PATRIC" id="fig|1264554.4.peg.323"/>
<dbReference type="Proteomes" id="UP000033750">
    <property type="component" value="Unassembled WGS sequence"/>
</dbReference>
<evidence type="ECO:0000256" key="1">
    <source>
        <dbReference type="SAM" id="MobiDB-lite"/>
    </source>
</evidence>
<accession>A0A0F5H249</accession>
<reference evidence="3 4" key="1">
    <citation type="submission" date="2015-03" db="EMBL/GenBank/DDBJ databases">
        <title>Genome sequence of Mycoplasma meleagridis strain ATCC 25294.</title>
        <authorList>
            <person name="Yacoub E."/>
            <person name="Blanchard A."/>
            <person name="Sirand-Pugnet P."/>
            <person name="Mardassi B.B.A."/>
        </authorList>
    </citation>
    <scope>NUCLEOTIDE SEQUENCE [LARGE SCALE GENOMIC DNA]</scope>
    <source>
        <strain evidence="3 4">ATCC 25294</strain>
    </source>
</reference>
<gene>
    <name evidence="3" type="ORF">MMELEA_03660</name>
</gene>
<keyword evidence="2" id="KW-1133">Transmembrane helix</keyword>
<feature type="transmembrane region" description="Helical" evidence="2">
    <location>
        <begin position="63"/>
        <end position="93"/>
    </location>
</feature>
<protein>
    <recommendedName>
        <fullName evidence="5">Transmembrane protein</fullName>
    </recommendedName>
</protein>
<evidence type="ECO:0000256" key="2">
    <source>
        <dbReference type="SAM" id="Phobius"/>
    </source>
</evidence>
<name>A0A0F5H249_9BACT</name>
<keyword evidence="2" id="KW-0472">Membrane</keyword>
<dbReference type="EMBL" id="JZXN01000014">
    <property type="protein sequence ID" value="KKB26917.1"/>
    <property type="molecule type" value="Genomic_DNA"/>
</dbReference>
<feature type="transmembrane region" description="Helical" evidence="2">
    <location>
        <begin position="31"/>
        <end position="57"/>
    </location>
</feature>
<dbReference type="AlphaFoldDB" id="A0A0F5H249"/>
<evidence type="ECO:0000313" key="4">
    <source>
        <dbReference type="Proteomes" id="UP000033750"/>
    </source>
</evidence>
<evidence type="ECO:0000313" key="3">
    <source>
        <dbReference type="EMBL" id="KKB26917.1"/>
    </source>
</evidence>
<dbReference type="STRING" id="29561.MM26B8_01290"/>
<comment type="caution">
    <text evidence="3">The sequence shown here is derived from an EMBL/GenBank/DDBJ whole genome shotgun (WGS) entry which is preliminary data.</text>
</comment>
<evidence type="ECO:0008006" key="5">
    <source>
        <dbReference type="Google" id="ProtNLM"/>
    </source>
</evidence>
<feature type="region of interest" description="Disordered" evidence="1">
    <location>
        <begin position="147"/>
        <end position="170"/>
    </location>
</feature>
<organism evidence="3 4">
    <name type="scientific">Mycoplasmopsis meleagridis ATCC 25294</name>
    <dbReference type="NCBI Taxonomy" id="1264554"/>
    <lineage>
        <taxon>Bacteria</taxon>
        <taxon>Bacillati</taxon>
        <taxon>Mycoplasmatota</taxon>
        <taxon>Mycoplasmoidales</taxon>
        <taxon>Metamycoplasmataceae</taxon>
        <taxon>Mycoplasmopsis</taxon>
    </lineage>
</organism>
<keyword evidence="2" id="KW-0812">Transmembrane</keyword>
<sequence length="170" mass="19907">MINRDTSSLNERIKAWKEVFTNNITFFRGKLFTLINASILLTIFSIFIVITGLVGLVNGNNNQFAVVLTIFIIFLIISIIGIYIVIALIFQLIALNKIFKKQNGSEIYLRRWIKMLFKKMPTKYANMNVLDEDEEKLIAKLKEKYEQEKDLNSKDYKEEENKENSKKENE</sequence>